<dbReference type="AlphaFoldDB" id="A0A7S8IEM7"/>
<evidence type="ECO:0000313" key="2">
    <source>
        <dbReference type="Proteomes" id="UP000594468"/>
    </source>
</evidence>
<dbReference type="InterPro" id="IPR036322">
    <property type="entry name" value="WD40_repeat_dom_sf"/>
</dbReference>
<dbReference type="KEGG" id="pmet:G4Y79_05575"/>
<keyword evidence="2" id="KW-1185">Reference proteome</keyword>
<organism evidence="1 2">
    <name type="scientific">Phototrophicus methaneseepsis</name>
    <dbReference type="NCBI Taxonomy" id="2710758"/>
    <lineage>
        <taxon>Bacteria</taxon>
        <taxon>Bacillati</taxon>
        <taxon>Chloroflexota</taxon>
        <taxon>Candidatus Thermofontia</taxon>
        <taxon>Phototrophicales</taxon>
        <taxon>Phototrophicaceae</taxon>
        <taxon>Phototrophicus</taxon>
    </lineage>
</organism>
<dbReference type="RefSeq" id="WP_195171914.1">
    <property type="nucleotide sequence ID" value="NZ_CP062983.1"/>
</dbReference>
<reference evidence="1 2" key="1">
    <citation type="submission" date="2020-02" db="EMBL/GenBank/DDBJ databases">
        <authorList>
            <person name="Zheng R.K."/>
            <person name="Sun C.M."/>
        </authorList>
    </citation>
    <scope>NUCLEOTIDE SEQUENCE [LARGE SCALE GENOMIC DNA]</scope>
    <source>
        <strain evidence="2">rifampicinis</strain>
    </source>
</reference>
<dbReference type="EMBL" id="CP062983">
    <property type="protein sequence ID" value="QPC83850.1"/>
    <property type="molecule type" value="Genomic_DNA"/>
</dbReference>
<protein>
    <submittedName>
        <fullName evidence="1">Uncharacterized protein</fullName>
    </submittedName>
</protein>
<evidence type="ECO:0000313" key="1">
    <source>
        <dbReference type="EMBL" id="QPC83850.1"/>
    </source>
</evidence>
<name>A0A7S8IEM7_9CHLR</name>
<proteinExistence type="predicted"/>
<dbReference type="SUPFAM" id="SSF50978">
    <property type="entry name" value="WD40 repeat-like"/>
    <property type="match status" value="1"/>
</dbReference>
<dbReference type="Proteomes" id="UP000594468">
    <property type="component" value="Chromosome"/>
</dbReference>
<gene>
    <name evidence="1" type="ORF">G4Y79_05575</name>
</gene>
<accession>A0A7S8IEM7</accession>
<sequence>MILEVNFEGAAAATLETARLSPNENYLAIGGAINDSSGYLIIMSLESKQVIFEKTFSERICHIDWINHSKIIFIQFSSQCDTSFLTPTSIDILDITTPSLENISNRLLEMQWLLGDPY</sequence>